<evidence type="ECO:0000313" key="2">
    <source>
        <dbReference type="EMBL" id="MBG6122432.1"/>
    </source>
</evidence>
<feature type="compositionally biased region" description="Basic and acidic residues" evidence="1">
    <location>
        <begin position="104"/>
        <end position="119"/>
    </location>
</feature>
<evidence type="ECO:0000313" key="3">
    <source>
        <dbReference type="Proteomes" id="UP000658613"/>
    </source>
</evidence>
<evidence type="ECO:0000256" key="1">
    <source>
        <dbReference type="SAM" id="MobiDB-lite"/>
    </source>
</evidence>
<dbReference type="EMBL" id="JADOUE010000001">
    <property type="protein sequence ID" value="MBG6122432.1"/>
    <property type="molecule type" value="Genomic_DNA"/>
</dbReference>
<dbReference type="Proteomes" id="UP000658613">
    <property type="component" value="Unassembled WGS sequence"/>
</dbReference>
<proteinExistence type="predicted"/>
<gene>
    <name evidence="2" type="ORF">IW254_001401</name>
</gene>
<reference evidence="2" key="1">
    <citation type="submission" date="2020-11" db="EMBL/GenBank/DDBJ databases">
        <title>Sequencing the genomes of 1000 actinobacteria strains.</title>
        <authorList>
            <person name="Klenk H.-P."/>
        </authorList>
    </citation>
    <scope>NUCLEOTIDE SEQUENCE</scope>
    <source>
        <strain evidence="2">DSM 45632</strain>
    </source>
</reference>
<organism evidence="2 3">
    <name type="scientific">Corynebacterium aquatimens</name>
    <dbReference type="NCBI Taxonomy" id="1190508"/>
    <lineage>
        <taxon>Bacteria</taxon>
        <taxon>Bacillati</taxon>
        <taxon>Actinomycetota</taxon>
        <taxon>Actinomycetes</taxon>
        <taxon>Mycobacteriales</taxon>
        <taxon>Corynebacteriaceae</taxon>
        <taxon>Corynebacterium</taxon>
    </lineage>
</organism>
<feature type="region of interest" description="Disordered" evidence="1">
    <location>
        <begin position="62"/>
        <end position="119"/>
    </location>
</feature>
<dbReference type="AlphaFoldDB" id="A0A931DY11"/>
<accession>A0A931DY11</accession>
<sequence>MGRLLLLVLVAVAVWMLWRAFGPGSNERYGSLRQPDKPPAIKGPDDDEEFLWNIEKNRFKERRAREEAERKAAEEQALRRKFEQRYPPHDQPSQSADPAQDFGPEQHPENRRDGDENPA</sequence>
<protein>
    <submittedName>
        <fullName evidence="2">Uncharacterized protein</fullName>
    </submittedName>
</protein>
<feature type="compositionally biased region" description="Basic and acidic residues" evidence="1">
    <location>
        <begin position="62"/>
        <end position="88"/>
    </location>
</feature>
<feature type="region of interest" description="Disordered" evidence="1">
    <location>
        <begin position="22"/>
        <end position="49"/>
    </location>
</feature>
<dbReference type="RefSeq" id="WP_231375481.1">
    <property type="nucleotide sequence ID" value="NZ_CP046980.1"/>
</dbReference>
<keyword evidence="3" id="KW-1185">Reference proteome</keyword>
<name>A0A931DY11_9CORY</name>
<comment type="caution">
    <text evidence="2">The sequence shown here is derived from an EMBL/GenBank/DDBJ whole genome shotgun (WGS) entry which is preliminary data.</text>
</comment>